<proteinExistence type="predicted"/>
<dbReference type="Proteomes" id="UP000265618">
    <property type="component" value="Unassembled WGS sequence"/>
</dbReference>
<protein>
    <submittedName>
        <fullName evidence="1">Uncharacterized protein</fullName>
    </submittedName>
</protein>
<feature type="non-terminal residue" evidence="1">
    <location>
        <position position="1"/>
    </location>
</feature>
<comment type="caution">
    <text evidence="1">The sequence shown here is derived from an EMBL/GenBank/DDBJ whole genome shotgun (WGS) entry which is preliminary data.</text>
</comment>
<keyword evidence="2" id="KW-1185">Reference proteome</keyword>
<accession>A0A391NL14</accession>
<dbReference type="AlphaFoldDB" id="A0A391NL14"/>
<sequence>MGTGQHRRISLRTPVRVSNRVQSKSLSRIIELPHHPLDTPGWCGVVAVSGCSMIR</sequence>
<organism evidence="1 2">
    <name type="scientific">Kipferlia bialata</name>
    <dbReference type="NCBI Taxonomy" id="797122"/>
    <lineage>
        <taxon>Eukaryota</taxon>
        <taxon>Metamonada</taxon>
        <taxon>Carpediemonas-like organisms</taxon>
        <taxon>Kipferlia</taxon>
    </lineage>
</organism>
<name>A0A391NL14_9EUKA</name>
<reference evidence="1 2" key="1">
    <citation type="journal article" date="2018" name="PLoS ONE">
        <title>The draft genome of Kipferlia bialata reveals reductive genome evolution in fornicate parasites.</title>
        <authorList>
            <person name="Tanifuji G."/>
            <person name="Takabayashi S."/>
            <person name="Kume K."/>
            <person name="Takagi M."/>
            <person name="Nakayama T."/>
            <person name="Kamikawa R."/>
            <person name="Inagaki Y."/>
            <person name="Hashimoto T."/>
        </authorList>
    </citation>
    <scope>NUCLEOTIDE SEQUENCE [LARGE SCALE GENOMIC DNA]</scope>
    <source>
        <strain evidence="1">NY0173</strain>
    </source>
</reference>
<dbReference type="EMBL" id="BDIP01001087">
    <property type="protein sequence ID" value="GCA62651.1"/>
    <property type="molecule type" value="Genomic_DNA"/>
</dbReference>
<gene>
    <name evidence="1" type="ORF">KIPB_004876</name>
</gene>
<evidence type="ECO:0000313" key="2">
    <source>
        <dbReference type="Proteomes" id="UP000265618"/>
    </source>
</evidence>
<evidence type="ECO:0000313" key="1">
    <source>
        <dbReference type="EMBL" id="GCA62651.1"/>
    </source>
</evidence>